<organism evidence="2 3">
    <name type="scientific">Paracoccus aminophilus JCM 7686</name>
    <dbReference type="NCBI Taxonomy" id="1367847"/>
    <lineage>
        <taxon>Bacteria</taxon>
        <taxon>Pseudomonadati</taxon>
        <taxon>Pseudomonadota</taxon>
        <taxon>Alphaproteobacteria</taxon>
        <taxon>Rhodobacterales</taxon>
        <taxon>Paracoccaceae</taxon>
        <taxon>Paracoccus</taxon>
    </lineage>
</organism>
<evidence type="ECO:0000259" key="1">
    <source>
        <dbReference type="Pfam" id="PF00190"/>
    </source>
</evidence>
<dbReference type="PANTHER" id="PTHR36448:SF2">
    <property type="entry name" value="CUPIN TYPE-1 DOMAIN-CONTAINING PROTEIN"/>
    <property type="match status" value="1"/>
</dbReference>
<gene>
    <name evidence="2" type="ORF">JCM7686_1870</name>
</gene>
<dbReference type="HOGENOM" id="CLU_1843187_0_0_5"/>
<dbReference type="Gene3D" id="2.60.120.10">
    <property type="entry name" value="Jelly Rolls"/>
    <property type="match status" value="1"/>
</dbReference>
<dbReference type="AlphaFoldDB" id="S5YUT2"/>
<evidence type="ECO:0000313" key="2">
    <source>
        <dbReference type="EMBL" id="AGT08971.1"/>
    </source>
</evidence>
<dbReference type="InterPro" id="IPR011051">
    <property type="entry name" value="RmlC_Cupin_sf"/>
</dbReference>
<accession>S5YUT2</accession>
<dbReference type="InterPro" id="IPR014710">
    <property type="entry name" value="RmlC-like_jellyroll"/>
</dbReference>
<dbReference type="KEGG" id="pami:JCM7686_1870"/>
<dbReference type="PATRIC" id="fig|1367847.3.peg.1858"/>
<dbReference type="STRING" id="1367847.JCM7686_1870"/>
<dbReference type="EMBL" id="CP006650">
    <property type="protein sequence ID" value="AGT08971.1"/>
    <property type="molecule type" value="Genomic_DNA"/>
</dbReference>
<dbReference type="SUPFAM" id="SSF51182">
    <property type="entry name" value="RmlC-like cupins"/>
    <property type="match status" value="1"/>
</dbReference>
<dbReference type="Proteomes" id="UP000015480">
    <property type="component" value="Chromosome"/>
</dbReference>
<dbReference type="RefSeq" id="WP_020950609.1">
    <property type="nucleotide sequence ID" value="NC_022041.1"/>
</dbReference>
<reference evidence="2 3" key="1">
    <citation type="journal article" date="2014" name="BMC Genomics">
        <title>Architecture and functions of a multipartite genome of the methylotrophic bacterium Paracoccus aminophilus JCM 7686, containing primary and secondary chromids.</title>
        <authorList>
            <person name="Dziewit L."/>
            <person name="Czarnecki J."/>
            <person name="Wibberg D."/>
            <person name="Radlinska M."/>
            <person name="Mrozek P."/>
            <person name="Szymczak M."/>
            <person name="Schluter A."/>
            <person name="Puhler A."/>
            <person name="Bartosik D."/>
        </authorList>
    </citation>
    <scope>NUCLEOTIDE SEQUENCE [LARGE SCALE GENOMIC DNA]</scope>
    <source>
        <strain evidence="2">JCM 7686</strain>
    </source>
</reference>
<evidence type="ECO:0000313" key="3">
    <source>
        <dbReference type="Proteomes" id="UP000015480"/>
    </source>
</evidence>
<keyword evidence="3" id="KW-1185">Reference proteome</keyword>
<sequence length="139" mass="14345">MSAPLLYSNVTPMRGEAAAQWFITTFAVNGWSGAWRGPIDEAPHYHLNSHKVLGIFEGEADLQFGGPGGQVLRVRAGDVVVIAAGLAHAMIAASDPFEAIGATPGGLRPDLHYGGGAPAPAPLRPRADPVLGPGRGFVA</sequence>
<dbReference type="OrthoDB" id="9791759at2"/>
<protein>
    <recommendedName>
        <fullName evidence="1">Cupin type-1 domain-containing protein</fullName>
    </recommendedName>
</protein>
<dbReference type="eggNOG" id="COG4297">
    <property type="taxonomic scope" value="Bacteria"/>
</dbReference>
<dbReference type="Pfam" id="PF00190">
    <property type="entry name" value="Cupin_1"/>
    <property type="match status" value="1"/>
</dbReference>
<feature type="domain" description="Cupin type-1" evidence="1">
    <location>
        <begin position="43"/>
        <end position="98"/>
    </location>
</feature>
<dbReference type="InterPro" id="IPR006045">
    <property type="entry name" value="Cupin_1"/>
</dbReference>
<proteinExistence type="predicted"/>
<dbReference type="PANTHER" id="PTHR36448">
    <property type="entry name" value="BLR7373 PROTEIN"/>
    <property type="match status" value="1"/>
</dbReference>
<dbReference type="InterPro" id="IPR047121">
    <property type="entry name" value="YjiB-like"/>
</dbReference>
<dbReference type="CDD" id="cd02219">
    <property type="entry name" value="cupin_YjlB-like"/>
    <property type="match status" value="1"/>
</dbReference>
<name>S5YUT2_PARAH</name>